<evidence type="ECO:0000313" key="2">
    <source>
        <dbReference type="Proteomes" id="UP000326757"/>
    </source>
</evidence>
<dbReference type="Proteomes" id="UP000326757">
    <property type="component" value="Unassembled WGS sequence"/>
</dbReference>
<name>A0A5N6K495_MONLA</name>
<comment type="caution">
    <text evidence="1">The sequence shown here is derived from an EMBL/GenBank/DDBJ whole genome shotgun (WGS) entry which is preliminary data.</text>
</comment>
<organism evidence="1 2">
    <name type="scientific">Monilinia laxa</name>
    <name type="common">Brown rot fungus</name>
    <name type="synonym">Sclerotinia laxa</name>
    <dbReference type="NCBI Taxonomy" id="61186"/>
    <lineage>
        <taxon>Eukaryota</taxon>
        <taxon>Fungi</taxon>
        <taxon>Dikarya</taxon>
        <taxon>Ascomycota</taxon>
        <taxon>Pezizomycotina</taxon>
        <taxon>Leotiomycetes</taxon>
        <taxon>Helotiales</taxon>
        <taxon>Sclerotiniaceae</taxon>
        <taxon>Monilinia</taxon>
    </lineage>
</organism>
<gene>
    <name evidence="1" type="ORF">EYC80_002361</name>
</gene>
<dbReference type="EMBL" id="VIGI01000008">
    <property type="protein sequence ID" value="KAB8296954.1"/>
    <property type="molecule type" value="Genomic_DNA"/>
</dbReference>
<keyword evidence="2" id="KW-1185">Reference proteome</keyword>
<proteinExistence type="predicted"/>
<accession>A0A5N6K495</accession>
<sequence>MRRIFSTLKHPVKIAVRFLRTERPIEMAAKDWFKSNPEEKAFSVQMAVMVVTYMDPRIFVCVRASQACKNHGYYQLHHVE</sequence>
<protein>
    <submittedName>
        <fullName evidence="1">Uncharacterized protein</fullName>
    </submittedName>
</protein>
<evidence type="ECO:0000313" key="1">
    <source>
        <dbReference type="EMBL" id="KAB8296954.1"/>
    </source>
</evidence>
<dbReference type="AlphaFoldDB" id="A0A5N6K495"/>
<reference evidence="1 2" key="1">
    <citation type="submission" date="2019-06" db="EMBL/GenBank/DDBJ databases">
        <title>Genome Sequence of the Brown Rot Fungal Pathogen Monilinia laxa.</title>
        <authorList>
            <person name="De Miccolis Angelini R.M."/>
            <person name="Landi L."/>
            <person name="Abate D."/>
            <person name="Pollastro S."/>
            <person name="Romanazzi G."/>
            <person name="Faretra F."/>
        </authorList>
    </citation>
    <scope>NUCLEOTIDE SEQUENCE [LARGE SCALE GENOMIC DNA]</scope>
    <source>
        <strain evidence="1 2">Mlax316</strain>
    </source>
</reference>